<dbReference type="AlphaFoldDB" id="A0A3G3IM72"/>
<organism evidence="2 3">
    <name type="scientific">Bathymodiolus thermophilus thioautotrophic gill symbiont</name>
    <dbReference type="NCBI Taxonomy" id="2360"/>
    <lineage>
        <taxon>Bacteria</taxon>
        <taxon>Pseudomonadati</taxon>
        <taxon>Pseudomonadota</taxon>
        <taxon>Gammaproteobacteria</taxon>
        <taxon>sulfur-oxidizing symbionts</taxon>
    </lineage>
</organism>
<gene>
    <name evidence="2" type="ORF">MS2017_1253</name>
</gene>
<dbReference type="KEGG" id="bthg:MS2017_1253"/>
<evidence type="ECO:0000256" key="1">
    <source>
        <dbReference type="SAM" id="MobiDB-lite"/>
    </source>
</evidence>
<evidence type="ECO:0000313" key="3">
    <source>
        <dbReference type="Proteomes" id="UP000278334"/>
    </source>
</evidence>
<protein>
    <submittedName>
        <fullName evidence="2">Uncharacterized protein</fullName>
    </submittedName>
</protein>
<accession>A0A3G3IM72</accession>
<dbReference type="Proteomes" id="UP000278334">
    <property type="component" value="Chromosome"/>
</dbReference>
<reference evidence="2 3" key="1">
    <citation type="submission" date="2017-11" db="EMBL/GenBank/DDBJ databases">
        <title>Genome sequence of the bacterial symbiont EPR9N from a vent mussel Bathymodiolus thermophilus.</title>
        <authorList>
            <person name="Won Y.-J."/>
        </authorList>
    </citation>
    <scope>NUCLEOTIDE SEQUENCE [LARGE SCALE GENOMIC DNA]</scope>
    <source>
        <strain evidence="2 3">EPR9N</strain>
    </source>
</reference>
<proteinExistence type="predicted"/>
<sequence>MKIKMPTMTECIMNGNTISINKALTLRDQADNRGVNREDYLCTKCRQLVRAHKSGGSVGAHFEHHKRNPDCPFFKS</sequence>
<name>A0A3G3IM72_9GAMM</name>
<dbReference type="EMBL" id="CP024634">
    <property type="protein sequence ID" value="AYQ56950.1"/>
    <property type="molecule type" value="Genomic_DNA"/>
</dbReference>
<feature type="region of interest" description="Disordered" evidence="1">
    <location>
        <begin position="56"/>
        <end position="76"/>
    </location>
</feature>
<evidence type="ECO:0000313" key="2">
    <source>
        <dbReference type="EMBL" id="AYQ56950.1"/>
    </source>
</evidence>